<feature type="compositionally biased region" description="Low complexity" evidence="1">
    <location>
        <begin position="10"/>
        <end position="20"/>
    </location>
</feature>
<evidence type="ECO:0000313" key="3">
    <source>
        <dbReference type="Proteomes" id="UP000249065"/>
    </source>
</evidence>
<evidence type="ECO:0000256" key="1">
    <source>
        <dbReference type="SAM" id="MobiDB-lite"/>
    </source>
</evidence>
<name>A0A327LZ45_9PROT</name>
<protein>
    <submittedName>
        <fullName evidence="2">Uncharacterized protein</fullName>
    </submittedName>
</protein>
<keyword evidence="3" id="KW-1185">Reference proteome</keyword>
<accession>A0A327LZ45</accession>
<proteinExistence type="predicted"/>
<sequence length="120" mass="12135">MTRAVKGTSADMAAGGAAEGPDAEIVALARAVVALEAADQALATAWADDAEAAPPREVQQLQHQMVRAARRLRGRLARQRPQTAVGVRAMAAAAIAAPGAGGETLARSVCRVVASGGTRP</sequence>
<dbReference type="AlphaFoldDB" id="A0A327LZ45"/>
<organism evidence="2 3">
    <name type="scientific">Roseicella frigidaeris</name>
    <dbReference type="NCBI Taxonomy" id="2230885"/>
    <lineage>
        <taxon>Bacteria</taxon>
        <taxon>Pseudomonadati</taxon>
        <taxon>Pseudomonadota</taxon>
        <taxon>Alphaproteobacteria</taxon>
        <taxon>Acetobacterales</taxon>
        <taxon>Roseomonadaceae</taxon>
        <taxon>Roseicella</taxon>
    </lineage>
</organism>
<reference evidence="3" key="1">
    <citation type="submission" date="2018-06" db="EMBL/GenBank/DDBJ databases">
        <authorList>
            <person name="Khan S.A."/>
        </authorList>
    </citation>
    <scope>NUCLEOTIDE SEQUENCE [LARGE SCALE GENOMIC DNA]</scope>
    <source>
        <strain evidence="3">DB-1506</strain>
    </source>
</reference>
<comment type="caution">
    <text evidence="2">The sequence shown here is derived from an EMBL/GenBank/DDBJ whole genome shotgun (WGS) entry which is preliminary data.</text>
</comment>
<evidence type="ECO:0000313" key="2">
    <source>
        <dbReference type="EMBL" id="RAI55910.1"/>
    </source>
</evidence>
<feature type="region of interest" description="Disordered" evidence="1">
    <location>
        <begin position="1"/>
        <end position="20"/>
    </location>
</feature>
<gene>
    <name evidence="2" type="ORF">DOO78_23460</name>
</gene>
<dbReference type="EMBL" id="QLIX01000030">
    <property type="protein sequence ID" value="RAI55910.1"/>
    <property type="molecule type" value="Genomic_DNA"/>
</dbReference>
<dbReference type="Proteomes" id="UP000249065">
    <property type="component" value="Unassembled WGS sequence"/>
</dbReference>